<dbReference type="InterPro" id="IPR032821">
    <property type="entry name" value="PKS_assoc"/>
</dbReference>
<keyword evidence="5" id="KW-0045">Antibiotic biosynthesis</keyword>
<keyword evidence="13" id="KW-1185">Reference proteome</keyword>
<dbReference type="InterPro" id="IPR001227">
    <property type="entry name" value="Ac_transferase_dom_sf"/>
</dbReference>
<name>A0ABQ2YMC1_9ACTN</name>
<dbReference type="InterPro" id="IPR042104">
    <property type="entry name" value="PKS_dehydratase_sf"/>
</dbReference>
<dbReference type="SUPFAM" id="SSF47336">
    <property type="entry name" value="ACP-like"/>
    <property type="match status" value="1"/>
</dbReference>
<dbReference type="Pfam" id="PF00698">
    <property type="entry name" value="Acyl_transf_1"/>
    <property type="match status" value="1"/>
</dbReference>
<feature type="domain" description="Ketosynthase family 3 (KS3)" evidence="10">
    <location>
        <begin position="35"/>
        <end position="461"/>
    </location>
</feature>
<evidence type="ECO:0008006" key="14">
    <source>
        <dbReference type="Google" id="ProtNLM"/>
    </source>
</evidence>
<feature type="region of interest" description="N-terminal hotdog fold" evidence="7">
    <location>
        <begin position="932"/>
        <end position="1054"/>
    </location>
</feature>
<dbReference type="CDD" id="cd00833">
    <property type="entry name" value="PKS"/>
    <property type="match status" value="1"/>
</dbReference>
<dbReference type="SUPFAM" id="SSF55048">
    <property type="entry name" value="Probable ACP-binding domain of malonyl-CoA ACP transacylase"/>
    <property type="match status" value="1"/>
</dbReference>
<dbReference type="Pfam" id="PF00109">
    <property type="entry name" value="ketoacyl-synt"/>
    <property type="match status" value="1"/>
</dbReference>
<keyword evidence="3" id="KW-0597">Phosphoprotein</keyword>
<evidence type="ECO:0000256" key="5">
    <source>
        <dbReference type="ARBA" id="ARBA00023194"/>
    </source>
</evidence>
<accession>A0ABQ2YMC1</accession>
<proteinExistence type="predicted"/>
<dbReference type="InterPro" id="IPR014043">
    <property type="entry name" value="Acyl_transferase_dom"/>
</dbReference>
<reference evidence="13" key="1">
    <citation type="journal article" date="2019" name="Int. J. Syst. Evol. Microbiol.">
        <title>The Global Catalogue of Microorganisms (GCM) 10K type strain sequencing project: providing services to taxonomists for standard genome sequencing and annotation.</title>
        <authorList>
            <consortium name="The Broad Institute Genomics Platform"/>
            <consortium name="The Broad Institute Genome Sequencing Center for Infectious Disease"/>
            <person name="Wu L."/>
            <person name="Ma J."/>
        </authorList>
    </citation>
    <scope>NUCLEOTIDE SEQUENCE [LARGE SCALE GENOMIC DNA]</scope>
    <source>
        <strain evidence="13">JCM 4586</strain>
    </source>
</reference>
<dbReference type="InterPro" id="IPR006162">
    <property type="entry name" value="Ppantetheine_attach_site"/>
</dbReference>
<dbReference type="InterPro" id="IPR049900">
    <property type="entry name" value="PKS_mFAS_DH"/>
</dbReference>
<feature type="active site" description="Proton acceptor; for dehydratase activity" evidence="7">
    <location>
        <position position="965"/>
    </location>
</feature>
<dbReference type="InterPro" id="IPR016039">
    <property type="entry name" value="Thiolase-like"/>
</dbReference>
<dbReference type="PANTHER" id="PTHR43775:SF37">
    <property type="entry name" value="SI:DKEY-61P9.11"/>
    <property type="match status" value="1"/>
</dbReference>
<evidence type="ECO:0000256" key="3">
    <source>
        <dbReference type="ARBA" id="ARBA00022553"/>
    </source>
</evidence>
<dbReference type="InterPro" id="IPR014031">
    <property type="entry name" value="Ketoacyl_synth_C"/>
</dbReference>
<keyword evidence="4" id="KW-0808">Transferase</keyword>
<dbReference type="InterPro" id="IPR014030">
    <property type="entry name" value="Ketoacyl_synth_N"/>
</dbReference>
<feature type="region of interest" description="C-terminal hotdog fold" evidence="7">
    <location>
        <begin position="1068"/>
        <end position="1203"/>
    </location>
</feature>
<dbReference type="PROSITE" id="PS52004">
    <property type="entry name" value="KS3_2"/>
    <property type="match status" value="1"/>
</dbReference>
<evidence type="ECO:0000259" key="11">
    <source>
        <dbReference type="PROSITE" id="PS52019"/>
    </source>
</evidence>
<dbReference type="Pfam" id="PF00550">
    <property type="entry name" value="PP-binding"/>
    <property type="match status" value="1"/>
</dbReference>
<dbReference type="InterPro" id="IPR018201">
    <property type="entry name" value="Ketoacyl_synth_AS"/>
</dbReference>
<dbReference type="SMART" id="SM00825">
    <property type="entry name" value="PKS_KS"/>
    <property type="match status" value="1"/>
</dbReference>
<dbReference type="Gene3D" id="3.40.47.10">
    <property type="match status" value="1"/>
</dbReference>
<dbReference type="Gene3D" id="3.30.70.3290">
    <property type="match status" value="1"/>
</dbReference>
<evidence type="ECO:0000256" key="1">
    <source>
        <dbReference type="ARBA" id="ARBA00004792"/>
    </source>
</evidence>
<dbReference type="SMART" id="SM01294">
    <property type="entry name" value="PKS_PP_betabranch"/>
    <property type="match status" value="1"/>
</dbReference>
<dbReference type="SMART" id="SM00826">
    <property type="entry name" value="PKS_DH"/>
    <property type="match status" value="1"/>
</dbReference>
<dbReference type="EMBL" id="BMUT01000007">
    <property type="protein sequence ID" value="GGX87547.1"/>
    <property type="molecule type" value="Genomic_DNA"/>
</dbReference>
<dbReference type="Gene3D" id="3.10.129.110">
    <property type="entry name" value="Polyketide synthase dehydratase"/>
    <property type="match status" value="1"/>
</dbReference>
<feature type="domain" description="Carrier" evidence="9">
    <location>
        <begin position="1234"/>
        <end position="1315"/>
    </location>
</feature>
<evidence type="ECO:0000259" key="9">
    <source>
        <dbReference type="PROSITE" id="PS50075"/>
    </source>
</evidence>
<comment type="caution">
    <text evidence="12">The sequence shown here is derived from an EMBL/GenBank/DDBJ whole genome shotgun (WGS) entry which is preliminary data.</text>
</comment>
<comment type="pathway">
    <text evidence="1">Antibiotic biosynthesis.</text>
</comment>
<dbReference type="InterPro" id="IPR016035">
    <property type="entry name" value="Acyl_Trfase/lysoPLipase"/>
</dbReference>
<dbReference type="Pfam" id="PF16197">
    <property type="entry name" value="KAsynt_C_assoc"/>
    <property type="match status" value="1"/>
</dbReference>
<evidence type="ECO:0000259" key="10">
    <source>
        <dbReference type="PROSITE" id="PS52004"/>
    </source>
</evidence>
<evidence type="ECO:0000313" key="12">
    <source>
        <dbReference type="EMBL" id="GGX87547.1"/>
    </source>
</evidence>
<dbReference type="PANTHER" id="PTHR43775">
    <property type="entry name" value="FATTY ACID SYNTHASE"/>
    <property type="match status" value="1"/>
</dbReference>
<dbReference type="InterPro" id="IPR020807">
    <property type="entry name" value="PKS_DH"/>
</dbReference>
<feature type="active site" description="Proton donor; for dehydratase activity" evidence="7">
    <location>
        <position position="1125"/>
    </location>
</feature>
<evidence type="ECO:0000256" key="7">
    <source>
        <dbReference type="PROSITE-ProRule" id="PRU01363"/>
    </source>
</evidence>
<dbReference type="PROSITE" id="PS50075">
    <property type="entry name" value="CARRIER"/>
    <property type="match status" value="1"/>
</dbReference>
<gene>
    <name evidence="12" type="ORF">GCM10010324_36480</name>
</gene>
<feature type="region of interest" description="Disordered" evidence="8">
    <location>
        <begin position="1198"/>
        <end position="1227"/>
    </location>
</feature>
<dbReference type="Pfam" id="PF02801">
    <property type="entry name" value="Ketoacyl-synt_C"/>
    <property type="match status" value="1"/>
</dbReference>
<dbReference type="SUPFAM" id="SSF53901">
    <property type="entry name" value="Thiolase-like"/>
    <property type="match status" value="1"/>
</dbReference>
<dbReference type="PROSITE" id="PS52019">
    <property type="entry name" value="PKS_MFAS_DH"/>
    <property type="match status" value="1"/>
</dbReference>
<evidence type="ECO:0000256" key="2">
    <source>
        <dbReference type="ARBA" id="ARBA00022450"/>
    </source>
</evidence>
<protein>
    <recommendedName>
        <fullName evidence="14">Acyltransferase domain-containing protein</fullName>
    </recommendedName>
</protein>
<feature type="domain" description="PKS/mFAS DH" evidence="11">
    <location>
        <begin position="932"/>
        <end position="1203"/>
    </location>
</feature>
<dbReference type="PROSITE" id="PS00606">
    <property type="entry name" value="KS3_1"/>
    <property type="match status" value="1"/>
</dbReference>
<dbReference type="PROSITE" id="PS00012">
    <property type="entry name" value="PHOSPHOPANTETHEINE"/>
    <property type="match status" value="1"/>
</dbReference>
<dbReference type="SMART" id="SM00823">
    <property type="entry name" value="PKS_PP"/>
    <property type="match status" value="1"/>
</dbReference>
<keyword evidence="6" id="KW-0012">Acyltransferase</keyword>
<dbReference type="InterPro" id="IPR036736">
    <property type="entry name" value="ACP-like_sf"/>
</dbReference>
<dbReference type="SMART" id="SM00827">
    <property type="entry name" value="PKS_AT"/>
    <property type="match status" value="1"/>
</dbReference>
<evidence type="ECO:0000256" key="6">
    <source>
        <dbReference type="ARBA" id="ARBA00023315"/>
    </source>
</evidence>
<dbReference type="Gene3D" id="1.10.1200.10">
    <property type="entry name" value="ACP-like"/>
    <property type="match status" value="1"/>
</dbReference>
<dbReference type="Proteomes" id="UP000659223">
    <property type="component" value="Unassembled WGS sequence"/>
</dbReference>
<dbReference type="InterPro" id="IPR050091">
    <property type="entry name" value="PKS_NRPS_Biosynth_Enz"/>
</dbReference>
<dbReference type="InterPro" id="IPR020806">
    <property type="entry name" value="PKS_PP-bd"/>
</dbReference>
<evidence type="ECO:0000313" key="13">
    <source>
        <dbReference type="Proteomes" id="UP000659223"/>
    </source>
</evidence>
<dbReference type="InterPro" id="IPR016036">
    <property type="entry name" value="Malonyl_transacylase_ACP-bd"/>
</dbReference>
<dbReference type="Gene3D" id="3.40.366.10">
    <property type="entry name" value="Malonyl-Coenzyme A Acyl Carrier Protein, domain 2"/>
    <property type="match status" value="1"/>
</dbReference>
<dbReference type="SUPFAM" id="SSF52151">
    <property type="entry name" value="FabD/lysophospholipase-like"/>
    <property type="match status" value="1"/>
</dbReference>
<keyword evidence="2" id="KW-0596">Phosphopantetheine</keyword>
<sequence length="1327" mass="140610">MPGFLRKHPPIRDFRRSFMPLHSPARTELRRMHFQESVALVGIGCRFPGGIDSPESFWDFLAGGKVSVESTPEDRWRAYTKISPEFTEALRRAERPGNFIGAVDGFDAEFFGIAPREVELMDPQQRLVLEVAWEALEHAGMAPRSVAGSDAGVYIGTCSDDYGRRLLEDLPRIEPWTGIGAQLTGIANRVSHVLDLHGPSFVLDSACSASLVAVHLACQSLLAGETSLALAGGVNIILSPAYTLTLEAAGALSPDGRSKPFDAEGDGYGRAEGCGVLVLKRLSDATRDGDRVLAVIKGSAVAQDGRTSGIMAPNPDAQRDLLRLAWERAAGLDPATAGYIEAHGTGTRLGDPVEASGLHAVFGAGRPADRPCWIGSVKSNIGHAEPASGVAGIIKATLMLQRAEMAATVLTSEPSPDILWEEWGLRLVTEHQVWPKGDTPRRAGVSGYGYGGTIGHVVLEEAPEPAEESAEEPLPGLPRLFPLSYRNRAGVAEYACRLADWLERHPDTPLSSVGHTLATRRSHLDHRVTVVADGRAELVAALRAVAAGEAGEQEPDNVAEGTIRPGAGDGTVWVFSGHGSHWSGMARELLAGNAVFADVIERLEPVFRTELGFSPRQAIVSGDFEAVDRAQSMIFAVQVALAEVWRSYGHRPAAVIGHSVGELAAAVVSGALSLEDGARLSGRRSSLLRRVAGKGAMAMVALPFDEVAARLEGNAAVCAAIASSPASAVISGDAEAVAALVRDWGAQGVPVRDVNSDVAFHSTHMDPLTEGLREALAELRPRTPQVPLYSTALDDPRAQVRHDAGYWVANLRNPVRLAQAVTAAVEDGHRRFLEVSPHPVVSHSIGETLAHLDVSGGHVAHTLRRNRPELRTLLLNLASLHSHGAEVDWSAQYPAGRIAELPPIAWQHRRHWTDSVLPAGAVVAHGHDVTGHTLLGPPVDVAASTPLRIWNTYLDDAVRPFPGGHALHGTSIVPASSIIHTFLEAAPGQGGSKALFDVSLKFPVALAIPREVQVVQEGLTLRLSTRPAGPSGTSGPGNWLTHTTSSTMAADAPPFPAGMLSVAVPQDLTAADPSVVIGRLDAIGVEGIAWPWTVEELLTGDGVIRARVHAPAVPGDQVTWAPLLDAALGIVPVIYGGPPTVRMPAHIREVRVVGEAPETGWVDIRLVDPATDTVDIVISDEQGQLRAWLPGTRFGALHENGAAGGDTASSGPEPLAADGAPASAEDDPARWRELPADVLAARVGEEITGRLAREMKMPAAELDPERPLTDLGLDSVMSMRVCAQLEKLLGVRLPVTVLWNYPTAKGLAGYVTSVLAPQDEPAEVSAA</sequence>
<evidence type="ECO:0000256" key="8">
    <source>
        <dbReference type="SAM" id="MobiDB-lite"/>
    </source>
</evidence>
<organism evidence="12 13">
    <name type="scientific">Streptomyces hiroshimensis</name>
    <dbReference type="NCBI Taxonomy" id="66424"/>
    <lineage>
        <taxon>Bacteria</taxon>
        <taxon>Bacillati</taxon>
        <taxon>Actinomycetota</taxon>
        <taxon>Actinomycetes</taxon>
        <taxon>Kitasatosporales</taxon>
        <taxon>Streptomycetaceae</taxon>
        <taxon>Streptomyces</taxon>
    </lineage>
</organism>
<dbReference type="InterPro" id="IPR020841">
    <property type="entry name" value="PKS_Beta-ketoAc_synthase_dom"/>
</dbReference>
<evidence type="ECO:0000256" key="4">
    <source>
        <dbReference type="ARBA" id="ARBA00022679"/>
    </source>
</evidence>
<dbReference type="InterPro" id="IPR009081">
    <property type="entry name" value="PP-bd_ACP"/>
</dbReference>